<reference evidence="1 2" key="1">
    <citation type="submission" date="2020-06" db="EMBL/GenBank/DDBJ databases">
        <title>Dyadobacter sandarakinus sp. nov., isolated from the soil of the Arctic Yellow River Station.</title>
        <authorList>
            <person name="Zhang Y."/>
            <person name="Peng F."/>
        </authorList>
    </citation>
    <scope>NUCLEOTIDE SEQUENCE [LARGE SCALE GENOMIC DNA]</scope>
    <source>
        <strain evidence="1 2">Q3-56</strain>
    </source>
</reference>
<dbReference type="RefSeq" id="WP_204655834.1">
    <property type="nucleotide sequence ID" value="NZ_CP056775.1"/>
</dbReference>
<evidence type="ECO:0000313" key="2">
    <source>
        <dbReference type="Proteomes" id="UP000612680"/>
    </source>
</evidence>
<protein>
    <submittedName>
        <fullName evidence="1">Uncharacterized protein</fullName>
    </submittedName>
</protein>
<name>A0ABX7I8D9_9BACT</name>
<sequence>MRRSTKFLLGVAVALVTASGLQIAWGDRYHHQRFGERHRGCGYHGGWERFHERPAQPAPDSGR</sequence>
<organism evidence="1 2">
    <name type="scientific">Dyadobacter sandarakinus</name>
    <dbReference type="NCBI Taxonomy" id="2747268"/>
    <lineage>
        <taxon>Bacteria</taxon>
        <taxon>Pseudomonadati</taxon>
        <taxon>Bacteroidota</taxon>
        <taxon>Cytophagia</taxon>
        <taxon>Cytophagales</taxon>
        <taxon>Spirosomataceae</taxon>
        <taxon>Dyadobacter</taxon>
    </lineage>
</organism>
<dbReference type="EMBL" id="CP056775">
    <property type="protein sequence ID" value="QRR01807.1"/>
    <property type="molecule type" value="Genomic_DNA"/>
</dbReference>
<accession>A0ABX7I8D9</accession>
<dbReference type="Proteomes" id="UP000612680">
    <property type="component" value="Chromosome"/>
</dbReference>
<keyword evidence="2" id="KW-1185">Reference proteome</keyword>
<proteinExistence type="predicted"/>
<gene>
    <name evidence="1" type="ORF">HWI92_13260</name>
</gene>
<evidence type="ECO:0000313" key="1">
    <source>
        <dbReference type="EMBL" id="QRR01807.1"/>
    </source>
</evidence>